<evidence type="ECO:0000313" key="2">
    <source>
        <dbReference type="Proteomes" id="UP000266673"/>
    </source>
</evidence>
<gene>
    <name evidence="1" type="ORF">C2G38_2140978</name>
</gene>
<evidence type="ECO:0000313" key="1">
    <source>
        <dbReference type="EMBL" id="RIB20814.1"/>
    </source>
</evidence>
<name>A0A397VEE0_9GLOM</name>
<keyword evidence="2" id="KW-1185">Reference proteome</keyword>
<proteinExistence type="predicted"/>
<dbReference type="AlphaFoldDB" id="A0A397VEE0"/>
<dbReference type="EMBL" id="QKWP01000396">
    <property type="protein sequence ID" value="RIB20814.1"/>
    <property type="molecule type" value="Genomic_DNA"/>
</dbReference>
<sequence>MKFKKNSREKIPLDEDSPIFKFWKDVQNVEIGKKIISYKEKFMNEQLNEALKEFQNQIENGDYKILHFWADVTKPHAEHHTDGLSTVIYSCTDRIQLITTINYQKNISEAQIKEILLLVNLKKKEKVLESYIKISADTKPQWFFKNLKEIEKFPPKSTHFIVL</sequence>
<dbReference type="OrthoDB" id="2368676at2759"/>
<comment type="caution">
    <text evidence="1">The sequence shown here is derived from an EMBL/GenBank/DDBJ whole genome shotgun (WGS) entry which is preliminary data.</text>
</comment>
<organism evidence="1 2">
    <name type="scientific">Gigaspora rosea</name>
    <dbReference type="NCBI Taxonomy" id="44941"/>
    <lineage>
        <taxon>Eukaryota</taxon>
        <taxon>Fungi</taxon>
        <taxon>Fungi incertae sedis</taxon>
        <taxon>Mucoromycota</taxon>
        <taxon>Glomeromycotina</taxon>
        <taxon>Glomeromycetes</taxon>
        <taxon>Diversisporales</taxon>
        <taxon>Gigasporaceae</taxon>
        <taxon>Gigaspora</taxon>
    </lineage>
</organism>
<protein>
    <submittedName>
        <fullName evidence="1">Uncharacterized protein</fullName>
    </submittedName>
</protein>
<reference evidence="1 2" key="1">
    <citation type="submission" date="2018-06" db="EMBL/GenBank/DDBJ databases">
        <title>Comparative genomics reveals the genomic features of Rhizophagus irregularis, R. cerebriforme, R. diaphanum and Gigaspora rosea, and their symbiotic lifestyle signature.</title>
        <authorList>
            <person name="Morin E."/>
            <person name="San Clemente H."/>
            <person name="Chen E.C.H."/>
            <person name="De La Providencia I."/>
            <person name="Hainaut M."/>
            <person name="Kuo A."/>
            <person name="Kohler A."/>
            <person name="Murat C."/>
            <person name="Tang N."/>
            <person name="Roy S."/>
            <person name="Loubradou J."/>
            <person name="Henrissat B."/>
            <person name="Grigoriev I.V."/>
            <person name="Corradi N."/>
            <person name="Roux C."/>
            <person name="Martin F.M."/>
        </authorList>
    </citation>
    <scope>NUCLEOTIDE SEQUENCE [LARGE SCALE GENOMIC DNA]</scope>
    <source>
        <strain evidence="1 2">DAOM 194757</strain>
    </source>
</reference>
<accession>A0A397VEE0</accession>
<dbReference type="Proteomes" id="UP000266673">
    <property type="component" value="Unassembled WGS sequence"/>
</dbReference>